<protein>
    <submittedName>
        <fullName evidence="1">Uncharacterized protein</fullName>
    </submittedName>
</protein>
<name>X1G3H0_9ZZZZ</name>
<reference evidence="1" key="1">
    <citation type="journal article" date="2014" name="Front. Microbiol.">
        <title>High frequency of phylogenetically diverse reductive dehalogenase-homologous genes in deep subseafloor sedimentary metagenomes.</title>
        <authorList>
            <person name="Kawai M."/>
            <person name="Futagami T."/>
            <person name="Toyoda A."/>
            <person name="Takaki Y."/>
            <person name="Nishi S."/>
            <person name="Hori S."/>
            <person name="Arai W."/>
            <person name="Tsubouchi T."/>
            <person name="Morono Y."/>
            <person name="Uchiyama I."/>
            <person name="Ito T."/>
            <person name="Fujiyama A."/>
            <person name="Inagaki F."/>
            <person name="Takami H."/>
        </authorList>
    </citation>
    <scope>NUCLEOTIDE SEQUENCE</scope>
    <source>
        <strain evidence="1">Expedition CK06-06</strain>
    </source>
</reference>
<comment type="caution">
    <text evidence="1">The sequence shown here is derived from an EMBL/GenBank/DDBJ whole genome shotgun (WGS) entry which is preliminary data.</text>
</comment>
<evidence type="ECO:0000313" key="1">
    <source>
        <dbReference type="EMBL" id="GAH36119.1"/>
    </source>
</evidence>
<dbReference type="AlphaFoldDB" id="X1G3H0"/>
<accession>X1G3H0</accession>
<sequence>PKLVFDIEAQEEKEDDFGARVSAGLAELEEYNKLEIEAPVDKPDESVIVLESLGFEEIVEEVVEEDIDEEDEEEIGLESQIREAAYYLSLKKYSYNDLCWLLAETIQNINLGMPSLEEIRKKAEEVYNSSSTYDELCWLNAEMDLLIKQHYLEQEKREFF</sequence>
<feature type="non-terminal residue" evidence="1">
    <location>
        <position position="1"/>
    </location>
</feature>
<dbReference type="EMBL" id="BARU01010695">
    <property type="protein sequence ID" value="GAH36119.1"/>
    <property type="molecule type" value="Genomic_DNA"/>
</dbReference>
<proteinExistence type="predicted"/>
<gene>
    <name evidence="1" type="ORF">S03H2_20316</name>
</gene>
<organism evidence="1">
    <name type="scientific">marine sediment metagenome</name>
    <dbReference type="NCBI Taxonomy" id="412755"/>
    <lineage>
        <taxon>unclassified sequences</taxon>
        <taxon>metagenomes</taxon>
        <taxon>ecological metagenomes</taxon>
    </lineage>
</organism>